<comment type="subcellular location">
    <subcellularLocation>
        <location evidence="1">Nucleus</location>
        <location evidence="1">Nuclear pore complex</location>
    </subcellularLocation>
</comment>
<feature type="compositionally biased region" description="Low complexity" evidence="8">
    <location>
        <begin position="818"/>
        <end position="835"/>
    </location>
</feature>
<evidence type="ECO:0000313" key="10">
    <source>
        <dbReference type="Proteomes" id="UP000234275"/>
    </source>
</evidence>
<dbReference type="RefSeq" id="XP_024702423.1">
    <property type="nucleotide sequence ID" value="XM_024846941.1"/>
</dbReference>
<evidence type="ECO:0000256" key="1">
    <source>
        <dbReference type="ARBA" id="ARBA00004567"/>
    </source>
</evidence>
<keyword evidence="4" id="KW-0653">Protein transport</keyword>
<dbReference type="PANTHER" id="PTHR13257:SF0">
    <property type="entry name" value="NUCLEAR PORE COMPLEX PROTEIN NUP88"/>
    <property type="match status" value="1"/>
</dbReference>
<feature type="region of interest" description="Disordered" evidence="8">
    <location>
        <begin position="815"/>
        <end position="844"/>
    </location>
</feature>
<dbReference type="SUPFAM" id="SSF117289">
    <property type="entry name" value="Nucleoporin domain"/>
    <property type="match status" value="1"/>
</dbReference>
<feature type="compositionally biased region" description="Basic and acidic residues" evidence="8">
    <location>
        <begin position="716"/>
        <end position="739"/>
    </location>
</feature>
<keyword evidence="2" id="KW-0813">Transport</keyword>
<feature type="region of interest" description="Disordered" evidence="8">
    <location>
        <begin position="709"/>
        <end position="739"/>
    </location>
</feature>
<dbReference type="GO" id="GO:0000056">
    <property type="term" value="P:ribosomal small subunit export from nucleus"/>
    <property type="evidence" value="ECO:0007669"/>
    <property type="project" value="InterPro"/>
</dbReference>
<dbReference type="GO" id="GO:0006606">
    <property type="term" value="P:protein import into nucleus"/>
    <property type="evidence" value="ECO:0007669"/>
    <property type="project" value="TreeGrafter"/>
</dbReference>
<evidence type="ECO:0000256" key="8">
    <source>
        <dbReference type="SAM" id="MobiDB-lite"/>
    </source>
</evidence>
<comment type="caution">
    <text evidence="9">The sequence shown here is derived from an EMBL/GenBank/DDBJ whole genome shotgun (WGS) entry which is preliminary data.</text>
</comment>
<gene>
    <name evidence="9" type="ORF">P170DRAFT_412732</name>
</gene>
<dbReference type="Proteomes" id="UP000234275">
    <property type="component" value="Unassembled WGS sequence"/>
</dbReference>
<dbReference type="GeneID" id="36554640"/>
<dbReference type="EMBL" id="MSFO01000006">
    <property type="protein sequence ID" value="PLB47121.1"/>
    <property type="molecule type" value="Genomic_DNA"/>
</dbReference>
<protein>
    <recommendedName>
        <fullName evidence="11">Nuclear pore complex protein An-Nup82</fullName>
    </recommendedName>
</protein>
<dbReference type="InterPro" id="IPR037700">
    <property type="entry name" value="NUP88/NUP82"/>
</dbReference>
<organism evidence="9 10">
    <name type="scientific">Aspergillus steynii IBT 23096</name>
    <dbReference type="NCBI Taxonomy" id="1392250"/>
    <lineage>
        <taxon>Eukaryota</taxon>
        <taxon>Fungi</taxon>
        <taxon>Dikarya</taxon>
        <taxon>Ascomycota</taxon>
        <taxon>Pezizomycotina</taxon>
        <taxon>Eurotiomycetes</taxon>
        <taxon>Eurotiomycetidae</taxon>
        <taxon>Eurotiales</taxon>
        <taxon>Aspergillaceae</taxon>
        <taxon>Aspergillus</taxon>
        <taxon>Aspergillus subgen. Circumdati</taxon>
    </lineage>
</organism>
<dbReference type="PANTHER" id="PTHR13257">
    <property type="entry name" value="NUCLEOPORIN NUP84-RELATED"/>
    <property type="match status" value="1"/>
</dbReference>
<dbReference type="GO" id="GO:0006406">
    <property type="term" value="P:mRNA export from nucleus"/>
    <property type="evidence" value="ECO:0007669"/>
    <property type="project" value="TreeGrafter"/>
</dbReference>
<evidence type="ECO:0000256" key="4">
    <source>
        <dbReference type="ARBA" id="ARBA00022927"/>
    </source>
</evidence>
<evidence type="ECO:0000256" key="7">
    <source>
        <dbReference type="ARBA" id="ARBA00023242"/>
    </source>
</evidence>
<keyword evidence="3" id="KW-0509">mRNA transport</keyword>
<keyword evidence="6" id="KW-0906">Nuclear pore complex</keyword>
<name>A0A2I2G2M3_9EURO</name>
<keyword evidence="5" id="KW-0811">Translocation</keyword>
<dbReference type="GO" id="GO:0000055">
    <property type="term" value="P:ribosomal large subunit export from nucleus"/>
    <property type="evidence" value="ECO:0007669"/>
    <property type="project" value="InterPro"/>
</dbReference>
<accession>A0A2I2G2M3</accession>
<dbReference type="STRING" id="1392250.A0A2I2G2M3"/>
<keyword evidence="10" id="KW-1185">Reference proteome</keyword>
<evidence type="ECO:0000313" key="9">
    <source>
        <dbReference type="EMBL" id="PLB47121.1"/>
    </source>
</evidence>
<evidence type="ECO:0000256" key="5">
    <source>
        <dbReference type="ARBA" id="ARBA00023010"/>
    </source>
</evidence>
<evidence type="ECO:0008006" key="11">
    <source>
        <dbReference type="Google" id="ProtNLM"/>
    </source>
</evidence>
<dbReference type="AlphaFoldDB" id="A0A2I2G2M3"/>
<dbReference type="GO" id="GO:0005643">
    <property type="term" value="C:nuclear pore"/>
    <property type="evidence" value="ECO:0007669"/>
    <property type="project" value="UniProtKB-SubCell"/>
</dbReference>
<proteinExistence type="predicted"/>
<dbReference type="VEuPathDB" id="FungiDB:P170DRAFT_412732"/>
<dbReference type="GO" id="GO:0017056">
    <property type="term" value="F:structural constituent of nuclear pore"/>
    <property type="evidence" value="ECO:0007669"/>
    <property type="project" value="InterPro"/>
</dbReference>
<keyword evidence="7" id="KW-0539">Nucleus</keyword>
<evidence type="ECO:0000256" key="3">
    <source>
        <dbReference type="ARBA" id="ARBA00022816"/>
    </source>
</evidence>
<evidence type="ECO:0000256" key="6">
    <source>
        <dbReference type="ARBA" id="ARBA00023132"/>
    </source>
</evidence>
<dbReference type="OrthoDB" id="341482at2759"/>
<sequence>MPKVISYTPPWLSRPSPGASLFADTASKTTSQKPPKELNYTGPLRTLAQRDNEVFTVVENQIRWSNLTRVKDEWQQKSRSEEKTDSSRNVQYRVLSVPIYEKIRQLIPSPDGVFLAVVADHTVYIVVLPDPSHLSGTDSSPIRVKSYQLGPTTHVIPESPVVSALWHPLGANSTSTGCIVTVTVDAAVRVWELDRNDHWSFDRPSLAIDLRKLVDGTSSDQDFSPSGFGKNKGFSADYVDMEVASACFGGSGSEKEDAWAPMTLWVAMKPGDLYALCPLLPAKWRAPATTVPSLSAAIIPKLASSQEDPSEAEDDLVACQQQYDWLAEIDNQDPLYVLADPETGSSSEILTRPASPSAIPRLQGPFRIDTGDEVEDLDLCDILVTASKIDTDALMLGEDIDLATDDNGDDQLSATIICLSTGSGRIHICLELDGVEGQWLPRAKKNAFSTPTSEPSDLLLVESLDTVKGEQQSLNNWTTFTRDVHSRYNFFVTNEKNVVFLSLSSWVQRLEAELASEDTSGSAFRLEVLCEGTVSLREQILELDEVDGSAKDQANHFPSSLVYYDYDLGYLLLTYHTSHPYAAVMDAPAVSFPSVEDRRQFDLKDQAPWSPVLPPRRPPYQVPAVFYSEPPLEFFVDKHVPHRERAHLKEQVRLSPATLDIVAAAHRILSAHTNALERAASDLFRRCERLQEEMQDQLKQFSDVAERIKSVSSDGADERNGESRNEALDKRMQAAKDRQTQLVKRYEDLRTRVLRSGGRPLSEKEKSWVSEVKTLSESFEKTQPESQETGQQLSQRIDAVKDLAGDLLADAKSIAAKAPVPADPGSPASPGGSQPRVPQRLQRAKVADAMQMVERESAVIDAITSRLERLNASV</sequence>
<evidence type="ECO:0000256" key="2">
    <source>
        <dbReference type="ARBA" id="ARBA00022448"/>
    </source>
</evidence>
<feature type="region of interest" description="Disordered" evidence="8">
    <location>
        <begin position="14"/>
        <end position="38"/>
    </location>
</feature>
<reference evidence="9 10" key="1">
    <citation type="submission" date="2016-12" db="EMBL/GenBank/DDBJ databases">
        <title>The genomes of Aspergillus section Nigri reveals drivers in fungal speciation.</title>
        <authorList>
            <consortium name="DOE Joint Genome Institute"/>
            <person name="Vesth T.C."/>
            <person name="Nybo J."/>
            <person name="Theobald S."/>
            <person name="Brandl J."/>
            <person name="Frisvad J.C."/>
            <person name="Nielsen K.F."/>
            <person name="Lyhne E.K."/>
            <person name="Kogle M.E."/>
            <person name="Kuo A."/>
            <person name="Riley R."/>
            <person name="Clum A."/>
            <person name="Nolan M."/>
            <person name="Lipzen A."/>
            <person name="Salamov A."/>
            <person name="Henrissat B."/>
            <person name="Wiebenga A."/>
            <person name="De Vries R.P."/>
            <person name="Grigoriev I.V."/>
            <person name="Mortensen U.H."/>
            <person name="Andersen M.R."/>
            <person name="Baker S.E."/>
        </authorList>
    </citation>
    <scope>NUCLEOTIDE SEQUENCE [LARGE SCALE GENOMIC DNA]</scope>
    <source>
        <strain evidence="9 10">IBT 23096</strain>
    </source>
</reference>